<dbReference type="PANTHER" id="PTHR33295">
    <property type="entry name" value="ATPASE"/>
    <property type="match status" value="1"/>
</dbReference>
<dbReference type="Pfam" id="PF13635">
    <property type="entry name" value="DUF4143"/>
    <property type="match status" value="1"/>
</dbReference>
<dbReference type="KEGG" id="msw:MSSIT_3846"/>
<gene>
    <name evidence="2" type="ORF">MSSIT_3846</name>
</gene>
<evidence type="ECO:0000259" key="1">
    <source>
        <dbReference type="Pfam" id="PF13635"/>
    </source>
</evidence>
<dbReference type="PATRIC" id="fig|1434120.4.peg.4988"/>
<protein>
    <submittedName>
        <fullName evidence="2">ATPase</fullName>
    </submittedName>
</protein>
<dbReference type="RefSeq" id="WP_052721743.1">
    <property type="nucleotide sequence ID" value="NZ_CP009506.1"/>
</dbReference>
<feature type="domain" description="DUF4143" evidence="1">
    <location>
        <begin position="5"/>
        <end position="152"/>
    </location>
</feature>
<evidence type="ECO:0000313" key="3">
    <source>
        <dbReference type="Proteomes" id="UP000033111"/>
    </source>
</evidence>
<name>A0A0E3PB94_9EURY</name>
<organism evidence="2 3">
    <name type="scientific">Methanosarcina siciliae T4/M</name>
    <dbReference type="NCBI Taxonomy" id="1434120"/>
    <lineage>
        <taxon>Archaea</taxon>
        <taxon>Methanobacteriati</taxon>
        <taxon>Methanobacteriota</taxon>
        <taxon>Stenosarchaea group</taxon>
        <taxon>Methanomicrobia</taxon>
        <taxon>Methanosarcinales</taxon>
        <taxon>Methanosarcinaceae</taxon>
        <taxon>Methanosarcina</taxon>
    </lineage>
</organism>
<dbReference type="PANTHER" id="PTHR33295:SF8">
    <property type="entry name" value="AAA+ ATPASE DOMAIN-CONTAINING PROTEIN"/>
    <property type="match status" value="1"/>
</dbReference>
<sequence>MMIYRDLVERFSIRNTTLLKTLTKYLITNIGNPFSATSYYKVIKQDQEASKGTLLEYISHLEDISLVYFLPLFSYSLKAQAINPRKVYCIDNGLRNAVSFTFSKDEGKLAENLVFLELMRRGKEIYYWKNGGEVDFIVKEEENSLTAINVCYTDRIEEREIRALEEFSGVEGFGAQVKELLLLTKDTEKTENGIRYMPLWKWMLKT</sequence>
<proteinExistence type="predicted"/>
<dbReference type="OrthoDB" id="371918at2157"/>
<evidence type="ECO:0000313" key="2">
    <source>
        <dbReference type="EMBL" id="AKB30565.1"/>
    </source>
</evidence>
<reference evidence="2 3" key="1">
    <citation type="submission" date="2014-07" db="EMBL/GenBank/DDBJ databases">
        <title>Methanogenic archaea and the global carbon cycle.</title>
        <authorList>
            <person name="Henriksen J.R."/>
            <person name="Luke J."/>
            <person name="Reinhart S."/>
            <person name="Benedict M.N."/>
            <person name="Youngblut N.D."/>
            <person name="Metcalf M.E."/>
            <person name="Whitaker R.J."/>
            <person name="Metcalf W.W."/>
        </authorList>
    </citation>
    <scope>NUCLEOTIDE SEQUENCE [LARGE SCALE GENOMIC DNA]</scope>
    <source>
        <strain evidence="2 3">T4/M</strain>
    </source>
</reference>
<dbReference type="Proteomes" id="UP000033111">
    <property type="component" value="Chromosome"/>
</dbReference>
<dbReference type="EMBL" id="CP009506">
    <property type="protein sequence ID" value="AKB30565.1"/>
    <property type="molecule type" value="Genomic_DNA"/>
</dbReference>
<dbReference type="GeneID" id="25418502"/>
<dbReference type="HOGENOM" id="CLU_041527_5_0_2"/>
<accession>A0A0E3PB94</accession>
<dbReference type="InterPro" id="IPR025420">
    <property type="entry name" value="DUF4143"/>
</dbReference>
<keyword evidence="3" id="KW-1185">Reference proteome</keyword>
<dbReference type="AlphaFoldDB" id="A0A0E3PB94"/>